<dbReference type="Proteomes" id="UP000541444">
    <property type="component" value="Unassembled WGS sequence"/>
</dbReference>
<evidence type="ECO:0000313" key="5">
    <source>
        <dbReference type="Proteomes" id="UP000541444"/>
    </source>
</evidence>
<dbReference type="EMBL" id="JACGCM010000560">
    <property type="protein sequence ID" value="KAF6170679.1"/>
    <property type="molecule type" value="Genomic_DNA"/>
</dbReference>
<dbReference type="PANTHER" id="PTHR31434:SF2">
    <property type="entry name" value="S PHASE CYCLIN A-ASSOCIATED PROTEIN IN THE ENDOPLASMIC RETICULUM"/>
    <property type="match status" value="1"/>
</dbReference>
<evidence type="ECO:0000256" key="2">
    <source>
        <dbReference type="SAM" id="SignalP"/>
    </source>
</evidence>
<gene>
    <name evidence="4" type="ORF">GIB67_015631</name>
</gene>
<dbReference type="PANTHER" id="PTHR31434">
    <property type="entry name" value="S PHASE CYCLIN A-ASSOCIATED PROTEIN IN THE ENDOPLASMIC RETICULUM"/>
    <property type="match status" value="1"/>
</dbReference>
<accession>A0A7J7NU51</accession>
<feature type="region of interest" description="Disordered" evidence="1">
    <location>
        <begin position="184"/>
        <end position="215"/>
    </location>
</feature>
<keyword evidence="2" id="KW-0732">Signal</keyword>
<feature type="chain" id="PRO_5029609229" description="S phase cyclin A-associated protein in the endoplasmic reticulum N-terminal domain-containing protein" evidence="2">
    <location>
        <begin position="19"/>
        <end position="215"/>
    </location>
</feature>
<name>A0A7J7NU51_9MAGN</name>
<feature type="compositionally biased region" description="Polar residues" evidence="1">
    <location>
        <begin position="188"/>
        <end position="202"/>
    </location>
</feature>
<protein>
    <recommendedName>
        <fullName evidence="3">S phase cyclin A-associated protein in the endoplasmic reticulum N-terminal domain-containing protein</fullName>
    </recommendedName>
</protein>
<reference evidence="4 5" key="1">
    <citation type="journal article" date="2020" name="IScience">
        <title>Genome Sequencing of the Endangered Kingdonia uniflora (Circaeasteraceae, Ranunculales) Reveals Potential Mechanisms of Evolutionary Specialization.</title>
        <authorList>
            <person name="Sun Y."/>
            <person name="Deng T."/>
            <person name="Zhang A."/>
            <person name="Moore M.J."/>
            <person name="Landis J.B."/>
            <person name="Lin N."/>
            <person name="Zhang H."/>
            <person name="Zhang X."/>
            <person name="Huang J."/>
            <person name="Zhang X."/>
            <person name="Sun H."/>
            <person name="Wang H."/>
        </authorList>
    </citation>
    <scope>NUCLEOTIDE SEQUENCE [LARGE SCALE GENOMIC DNA]</scope>
    <source>
        <strain evidence="4">TB1705</strain>
        <tissue evidence="4">Leaf</tissue>
    </source>
</reference>
<dbReference type="InterPro" id="IPR032446">
    <property type="entry name" value="SCAPER_N"/>
</dbReference>
<feature type="non-terminal residue" evidence="4">
    <location>
        <position position="1"/>
    </location>
</feature>
<proteinExistence type="predicted"/>
<evidence type="ECO:0000313" key="4">
    <source>
        <dbReference type="EMBL" id="KAF6170679.1"/>
    </source>
</evidence>
<sequence>MIMITIIRILLVIDITHTSQEEDPSDRDVSTILEIEQRAHENGLQENYYWPMSFFTNPFEHLYLEGIFMETIGKLHVQQREDKPKETKALSLRSSSNDENMLEFGGTLGIGRNMRITCSCKSSFLAAADDSGDIKLMTSFKAVDELYLLCELESDLDQMKEAVLVLEEARSDFRELRARVEGFENVKRSSSQPSVDEQSVNVKSDHRRPHALSWE</sequence>
<feature type="domain" description="S phase cyclin A-associated protein in the endoplasmic reticulum N-terminal" evidence="3">
    <location>
        <begin position="141"/>
        <end position="182"/>
    </location>
</feature>
<dbReference type="AlphaFoldDB" id="A0A7J7NU51"/>
<evidence type="ECO:0000256" key="1">
    <source>
        <dbReference type="SAM" id="MobiDB-lite"/>
    </source>
</evidence>
<evidence type="ECO:0000259" key="3">
    <source>
        <dbReference type="Pfam" id="PF16501"/>
    </source>
</evidence>
<feature type="compositionally biased region" description="Basic residues" evidence="1">
    <location>
        <begin position="205"/>
        <end position="215"/>
    </location>
</feature>
<feature type="signal peptide" evidence="2">
    <location>
        <begin position="1"/>
        <end position="18"/>
    </location>
</feature>
<comment type="caution">
    <text evidence="4">The sequence shown here is derived from an EMBL/GenBank/DDBJ whole genome shotgun (WGS) entry which is preliminary data.</text>
</comment>
<dbReference type="OrthoDB" id="71500at2759"/>
<organism evidence="4 5">
    <name type="scientific">Kingdonia uniflora</name>
    <dbReference type="NCBI Taxonomy" id="39325"/>
    <lineage>
        <taxon>Eukaryota</taxon>
        <taxon>Viridiplantae</taxon>
        <taxon>Streptophyta</taxon>
        <taxon>Embryophyta</taxon>
        <taxon>Tracheophyta</taxon>
        <taxon>Spermatophyta</taxon>
        <taxon>Magnoliopsida</taxon>
        <taxon>Ranunculales</taxon>
        <taxon>Circaeasteraceae</taxon>
        <taxon>Kingdonia</taxon>
    </lineage>
</organism>
<keyword evidence="5" id="KW-1185">Reference proteome</keyword>
<dbReference type="Pfam" id="PF16501">
    <property type="entry name" value="SCAPER_N"/>
    <property type="match status" value="1"/>
</dbReference>